<feature type="disulfide bond" evidence="8">
    <location>
        <begin position="221"/>
        <end position="228"/>
    </location>
</feature>
<protein>
    <submittedName>
        <fullName evidence="11">Penicillin-insensitive murein endopeptidase</fullName>
    </submittedName>
</protein>
<evidence type="ECO:0000256" key="2">
    <source>
        <dbReference type="ARBA" id="ARBA00022723"/>
    </source>
</evidence>
<dbReference type="EMBL" id="PJNW01000005">
    <property type="protein sequence ID" value="PKR89505.1"/>
    <property type="molecule type" value="Genomic_DNA"/>
</dbReference>
<feature type="region of interest" description="Disordered" evidence="9">
    <location>
        <begin position="226"/>
        <end position="273"/>
    </location>
</feature>
<dbReference type="Proteomes" id="UP000233491">
    <property type="component" value="Unassembled WGS sequence"/>
</dbReference>
<dbReference type="Pfam" id="PF03411">
    <property type="entry name" value="Peptidase_M74"/>
    <property type="match status" value="1"/>
</dbReference>
<evidence type="ECO:0000256" key="5">
    <source>
        <dbReference type="ARBA" id="ARBA00022801"/>
    </source>
</evidence>
<evidence type="ECO:0000256" key="1">
    <source>
        <dbReference type="ARBA" id="ARBA00022670"/>
    </source>
</evidence>
<dbReference type="InterPro" id="IPR009045">
    <property type="entry name" value="Zn_M74/Hedgehog-like"/>
</dbReference>
<comment type="caution">
    <text evidence="11">The sequence shown here is derived from an EMBL/GenBank/DDBJ whole genome shotgun (WGS) entry which is preliminary data.</text>
</comment>
<feature type="disulfide bond" evidence="8">
    <location>
        <begin position="192"/>
        <end position="240"/>
    </location>
</feature>
<dbReference type="GO" id="GO:0046872">
    <property type="term" value="F:metal ion binding"/>
    <property type="evidence" value="ECO:0007669"/>
    <property type="project" value="UniProtKB-KW"/>
</dbReference>
<evidence type="ECO:0000256" key="4">
    <source>
        <dbReference type="ARBA" id="ARBA00022764"/>
    </source>
</evidence>
<evidence type="ECO:0000256" key="8">
    <source>
        <dbReference type="PIRSR" id="PIRSR018455-2"/>
    </source>
</evidence>
<keyword evidence="5" id="KW-0378">Hydrolase</keyword>
<feature type="disulfide bond" evidence="8">
    <location>
        <begin position="48"/>
        <end position="277"/>
    </location>
</feature>
<dbReference type="GO" id="GO:0004252">
    <property type="term" value="F:serine-type endopeptidase activity"/>
    <property type="evidence" value="ECO:0007669"/>
    <property type="project" value="InterPro"/>
</dbReference>
<keyword evidence="8" id="KW-1015">Disulfide bond</keyword>
<dbReference type="GO" id="GO:0006508">
    <property type="term" value="P:proteolysis"/>
    <property type="evidence" value="ECO:0007669"/>
    <property type="project" value="UniProtKB-KW"/>
</dbReference>
<keyword evidence="7" id="KW-0482">Metalloprotease</keyword>
<organism evidence="11 12">
    <name type="scientific">Pleomorphomonas diazotrophica</name>
    <dbReference type="NCBI Taxonomy" id="1166257"/>
    <lineage>
        <taxon>Bacteria</taxon>
        <taxon>Pseudomonadati</taxon>
        <taxon>Pseudomonadota</taxon>
        <taxon>Alphaproteobacteria</taxon>
        <taxon>Hyphomicrobiales</taxon>
        <taxon>Pleomorphomonadaceae</taxon>
        <taxon>Pleomorphomonas</taxon>
    </lineage>
</organism>
<name>A0A1I4T7K6_9HYPH</name>
<evidence type="ECO:0000313" key="12">
    <source>
        <dbReference type="Proteomes" id="UP000233491"/>
    </source>
</evidence>
<evidence type="ECO:0000256" key="9">
    <source>
        <dbReference type="SAM" id="MobiDB-lite"/>
    </source>
</evidence>
<dbReference type="NCBIfam" id="NF006947">
    <property type="entry name" value="PRK09429.1"/>
    <property type="match status" value="1"/>
</dbReference>
<dbReference type="RefSeq" id="WP_101288813.1">
    <property type="nucleotide sequence ID" value="NZ_FOUQ01000005.1"/>
</dbReference>
<evidence type="ECO:0000256" key="10">
    <source>
        <dbReference type="SAM" id="SignalP"/>
    </source>
</evidence>
<keyword evidence="12" id="KW-1185">Reference proteome</keyword>
<accession>A0A1I4T7K6</accession>
<keyword evidence="6" id="KW-0862">Zinc</keyword>
<evidence type="ECO:0000256" key="3">
    <source>
        <dbReference type="ARBA" id="ARBA00022729"/>
    </source>
</evidence>
<evidence type="ECO:0000256" key="7">
    <source>
        <dbReference type="ARBA" id="ARBA00023049"/>
    </source>
</evidence>
<feature type="compositionally biased region" description="Pro residues" evidence="9">
    <location>
        <begin position="249"/>
        <end position="267"/>
    </location>
</feature>
<gene>
    <name evidence="11" type="ORF">CXZ10_09015</name>
</gene>
<keyword evidence="4" id="KW-0574">Periplasm</keyword>
<keyword evidence="1" id="KW-0645">Protease</keyword>
<sequence length="284" mass="30807">MSCRLAALFLLATILPAAAETPAKQLFGAVEAPAPLAARSIGSYARGCLAGAALLPVNGPTWQVMRLSRNRNWGNPVLVGFLERLAAKAPAVGWNGLLVGDMSQPRGGPMSSGHASHQIGLDADIWLTPMPKRELTYDERERVSAVSMLAPNTLSVDPKKFSDRQFNIIRLAAKQPEVERIFVNRAIKKALCEGATGDRGWLSKVRPWWGHDFHFHIRLACPRNSPTCKPQVDPPSGDGCGAELQSWYAPPPPKPTKPSKPKPPPPEITLKDLPPECSQVLVAK</sequence>
<reference evidence="11 12" key="1">
    <citation type="submission" date="2017-12" db="EMBL/GenBank/DDBJ databases">
        <title>Anaerobic carbon monoxide metabolism by Pleomorphomonas carboxyditropha sp. nov., a new mesophilic hydrogenogenic carboxidotroph.</title>
        <authorList>
            <person name="Esquivel-Elizondo S."/>
            <person name="Krajmalnik-Brown R."/>
        </authorList>
    </citation>
    <scope>NUCLEOTIDE SEQUENCE [LARGE SCALE GENOMIC DNA]</scope>
    <source>
        <strain evidence="11 12">R5-392</strain>
    </source>
</reference>
<proteinExistence type="predicted"/>
<dbReference type="PIRSF" id="PIRSF018455">
    <property type="entry name" value="MepA"/>
    <property type="match status" value="1"/>
</dbReference>
<dbReference type="GO" id="GO:0008237">
    <property type="term" value="F:metallopeptidase activity"/>
    <property type="evidence" value="ECO:0007669"/>
    <property type="project" value="UniProtKB-KW"/>
</dbReference>
<feature type="signal peptide" evidence="10">
    <location>
        <begin position="1"/>
        <end position="19"/>
    </location>
</feature>
<dbReference type="GO" id="GO:0030288">
    <property type="term" value="C:outer membrane-bounded periplasmic space"/>
    <property type="evidence" value="ECO:0007669"/>
    <property type="project" value="InterPro"/>
</dbReference>
<dbReference type="AlphaFoldDB" id="A0A1I4T7K6"/>
<dbReference type="Gene3D" id="3.30.1380.10">
    <property type="match status" value="1"/>
</dbReference>
<dbReference type="OrthoDB" id="1467367at2"/>
<dbReference type="InterPro" id="IPR005073">
    <property type="entry name" value="Peptidase_M74"/>
</dbReference>
<evidence type="ECO:0000256" key="6">
    <source>
        <dbReference type="ARBA" id="ARBA00022833"/>
    </source>
</evidence>
<evidence type="ECO:0000313" key="11">
    <source>
        <dbReference type="EMBL" id="PKR89505.1"/>
    </source>
</evidence>
<dbReference type="SUPFAM" id="SSF55166">
    <property type="entry name" value="Hedgehog/DD-peptidase"/>
    <property type="match status" value="1"/>
</dbReference>
<keyword evidence="3 10" id="KW-0732">Signal</keyword>
<feature type="chain" id="PRO_5015065718" evidence="10">
    <location>
        <begin position="20"/>
        <end position="284"/>
    </location>
</feature>
<keyword evidence="2" id="KW-0479">Metal-binding</keyword>